<evidence type="ECO:0000313" key="1">
    <source>
        <dbReference type="EMBL" id="KAK8834815.1"/>
    </source>
</evidence>
<protein>
    <submittedName>
        <fullName evidence="2">Uncharacterized protein</fullName>
    </submittedName>
</protein>
<sequence>MIFENLTNLFTEEFQNFVNVIKIDVVRKTTKAYENICKLVIIPYVYDQEKNTKKEQIRIYFNYKDSSALRQINQVVEIEKYQREAYNSFTQQINAINPILTSKQEFISKIHPLYAFISEEVIMAKRRRFLECPPWPRNLTEAIKAGQTGPQVTLWPYGSSGKNATFDVVKGKLQIPGLKATFTDKETKDNFQRIMSTNTSSIKVEIDINSMVKTIPSKPFLYYRKRKYHNGMLRSKHFRYHFQIIKITLTSPFCFADGSKEYMISSKGGMKKSSSNCFQNYLMKS</sequence>
<comment type="caution">
    <text evidence="2">The sequence shown here is derived from an EMBL/GenBank/DDBJ whole genome shotgun (WGS) entry which is preliminary data.</text>
</comment>
<dbReference type="Proteomes" id="UP001470230">
    <property type="component" value="Unassembled WGS sequence"/>
</dbReference>
<gene>
    <name evidence="2" type="ORF">M9Y10_018134</name>
    <name evidence="1" type="ORF">M9Y10_024193</name>
</gene>
<proteinExistence type="predicted"/>
<organism evidence="2 3">
    <name type="scientific">Tritrichomonas musculus</name>
    <dbReference type="NCBI Taxonomy" id="1915356"/>
    <lineage>
        <taxon>Eukaryota</taxon>
        <taxon>Metamonada</taxon>
        <taxon>Parabasalia</taxon>
        <taxon>Tritrichomonadida</taxon>
        <taxon>Tritrichomonadidae</taxon>
        <taxon>Tritrichomonas</taxon>
    </lineage>
</organism>
<name>A0ABR2HNX1_9EUKA</name>
<dbReference type="EMBL" id="JAPFFF010000024">
    <property type="protein sequence ID" value="KAK8850023.1"/>
    <property type="molecule type" value="Genomic_DNA"/>
</dbReference>
<evidence type="ECO:0000313" key="2">
    <source>
        <dbReference type="EMBL" id="KAK8850023.1"/>
    </source>
</evidence>
<dbReference type="EMBL" id="JAPFFF010000296">
    <property type="protein sequence ID" value="KAK8834815.1"/>
    <property type="molecule type" value="Genomic_DNA"/>
</dbReference>
<keyword evidence="3" id="KW-1185">Reference proteome</keyword>
<accession>A0ABR2HNX1</accession>
<evidence type="ECO:0000313" key="3">
    <source>
        <dbReference type="Proteomes" id="UP001470230"/>
    </source>
</evidence>
<reference evidence="2 3" key="1">
    <citation type="submission" date="2024-04" db="EMBL/GenBank/DDBJ databases">
        <title>Tritrichomonas musculus Genome.</title>
        <authorList>
            <person name="Alves-Ferreira E."/>
            <person name="Grigg M."/>
            <person name="Lorenzi H."/>
            <person name="Galac M."/>
        </authorList>
    </citation>
    <scope>NUCLEOTIDE SEQUENCE [LARGE SCALE GENOMIC DNA]</scope>
    <source>
        <strain evidence="2 3">EAF2021</strain>
    </source>
</reference>